<dbReference type="Proteomes" id="UP000225277">
    <property type="component" value="Unassembled WGS sequence"/>
</dbReference>
<evidence type="ECO:0000313" key="2">
    <source>
        <dbReference type="EMBL" id="CZT15090.1"/>
    </source>
</evidence>
<reference evidence="2 3" key="1">
    <citation type="submission" date="2016-03" db="EMBL/GenBank/DDBJ databases">
        <authorList>
            <person name="Ploux O."/>
        </authorList>
    </citation>
    <scope>NUCLEOTIDE SEQUENCE [LARGE SCALE GENOMIC DNA]</scope>
    <source>
        <strain evidence="2 3">URUG2</strain>
    </source>
</reference>
<protein>
    <recommendedName>
        <fullName evidence="4">JmjC domain-containing protein</fullName>
    </recommendedName>
</protein>
<dbReference type="EMBL" id="FJUY01000001">
    <property type="protein sequence ID" value="CZT15090.1"/>
    <property type="molecule type" value="Genomic_DNA"/>
</dbReference>
<sequence length="767" mass="85786">MSEPPVARMGNILRGVELSLRECDTTRSFLRHCQAFRDRILEDEQLSIAYATWLDLTLKRRGLKPSDPDDRWKYLRDLAARPVGSGEVARRTRALATLGGYISWEKTEHYNFHLAPRPMLELAVALTRSTSFDWAAFAGRINCAMLMTHIRAIEDAAGRQITIVDGRSFRNADIKVALKTAATSDLLKLVSQWAGCADGHMWLDDGECLARRPYVQMYLLQYDAFGILVPRTNVQQIQPCDQCHHLGTPPDAAKVTSSAQRCPPTKAQSDNGRRPTTAGKVPKLTVLRTPITKCQMSRVPSASWQMSKSQHSFGEVENSSNTSDDEHTTMATPCGEGCMHDFDTDMLDPSESSQVDWSSCFHANMSEESAAPLDFPPPQLVVSPSRLNKPFVPESHNFTLPRPPTEPVFDEAYTLALEQCMTHKLGSSLSRWTDELRSATVYHDPAGPANPNTAQHTADIWCMDEQAFCRFAQDKSFDRPILIKENFKDAVDFSLDRCVREICDRLAGSELNVQSPSSESEERISCDAFVRALLQTEGAYSAPRLPPWADANKPRLTSLPRYRLLKMLVERLEAQRGPDDSDMSLLRETTAEHDTISARGAYSGARIDALTGGWIRNLLGKSLWLFVPRKAMTSDDWDCFSKAGHGWDPQGKARAVFLHTGDVLFIPPGLHIVYSVLTLESSWMERGLVWDEWSIARLLESLHWLGDVRGAKTESCASFLQEVIAALEEVVTMDPQRFARGADINGFQSQFKVVVEEVAAFFSADYS</sequence>
<accession>A0A2D3URL1</accession>
<evidence type="ECO:0008006" key="4">
    <source>
        <dbReference type="Google" id="ProtNLM"/>
    </source>
</evidence>
<dbReference type="GeneID" id="35606844"/>
<gene>
    <name evidence="2" type="ORF">RCC_12292</name>
</gene>
<dbReference type="AlphaFoldDB" id="A0A2D3URL1"/>
<feature type="region of interest" description="Disordered" evidence="1">
    <location>
        <begin position="251"/>
        <end position="279"/>
    </location>
</feature>
<dbReference type="RefSeq" id="XP_023621987.1">
    <property type="nucleotide sequence ID" value="XM_023766219.1"/>
</dbReference>
<organism evidence="2 3">
    <name type="scientific">Ramularia collo-cygni</name>
    <dbReference type="NCBI Taxonomy" id="112498"/>
    <lineage>
        <taxon>Eukaryota</taxon>
        <taxon>Fungi</taxon>
        <taxon>Dikarya</taxon>
        <taxon>Ascomycota</taxon>
        <taxon>Pezizomycotina</taxon>
        <taxon>Dothideomycetes</taxon>
        <taxon>Dothideomycetidae</taxon>
        <taxon>Mycosphaerellales</taxon>
        <taxon>Mycosphaerellaceae</taxon>
        <taxon>Ramularia</taxon>
    </lineage>
</organism>
<evidence type="ECO:0000256" key="1">
    <source>
        <dbReference type="SAM" id="MobiDB-lite"/>
    </source>
</evidence>
<feature type="compositionally biased region" description="Polar residues" evidence="1">
    <location>
        <begin position="255"/>
        <end position="270"/>
    </location>
</feature>
<dbReference type="OrthoDB" id="3650322at2759"/>
<name>A0A2D3URL1_9PEZI</name>
<dbReference type="STRING" id="112498.A0A2D3URL1"/>
<proteinExistence type="predicted"/>
<evidence type="ECO:0000313" key="3">
    <source>
        <dbReference type="Proteomes" id="UP000225277"/>
    </source>
</evidence>
<keyword evidence="3" id="KW-1185">Reference proteome</keyword>